<dbReference type="InterPro" id="IPR038987">
    <property type="entry name" value="MoeA-like"/>
</dbReference>
<dbReference type="InterPro" id="IPR036425">
    <property type="entry name" value="MoaB/Mog-like_dom_sf"/>
</dbReference>
<dbReference type="GO" id="GO:0005829">
    <property type="term" value="C:cytosol"/>
    <property type="evidence" value="ECO:0007669"/>
    <property type="project" value="TreeGrafter"/>
</dbReference>
<dbReference type="GO" id="GO:0046872">
    <property type="term" value="F:metal ion binding"/>
    <property type="evidence" value="ECO:0007669"/>
    <property type="project" value="UniProtKB-UniRule"/>
</dbReference>
<sequence>MTESTQRGVLAPAHVQADGRRTTWSVDDWLARLVADAPNTPEIDLPIGAAFGHVLADDVTAAHALPLWSNSAMDGYAIRAADAAGDAATALRIIGEVAAGSSADPVIEAGEAVRIMTGAPVPSSADAVVPVEETSGDDRGAGEWGESTVRVLAPVRIGANVRAAGEDVGAGAVIAQHGWRLTAAGVSALAAAGIAAVRVHRRPRVAVVATGSELLPPGSALERGQIPESNSLLIAGMLREAGIEPVAVRHSRDDAAGLAQMLAQLGDTCDAIVTTGGVGPGTHDIVRIALEPEPDVIGVRVAMKPGQLQRAGRLAGGALVFALPGNPVSAAVSFELFVRPTLLAMQGAARIHRHRVQARAATGWRGAAGRLQVLPVILGEDDGMLTCAPAVHARRVSHSVGGYGASDAYAIVEAGRGDVAPGECVSVIQVGA</sequence>
<dbReference type="NCBIfam" id="TIGR00177">
    <property type="entry name" value="molyb_syn"/>
    <property type="match status" value="1"/>
</dbReference>
<evidence type="ECO:0000256" key="4">
    <source>
        <dbReference type="ARBA" id="ARBA00022505"/>
    </source>
</evidence>
<dbReference type="Proteomes" id="UP000668403">
    <property type="component" value="Unassembled WGS sequence"/>
</dbReference>
<keyword evidence="4 7" id="KW-0500">Molybdenum</keyword>
<evidence type="ECO:0000256" key="5">
    <source>
        <dbReference type="ARBA" id="ARBA00023150"/>
    </source>
</evidence>
<dbReference type="SMART" id="SM00852">
    <property type="entry name" value="MoCF_biosynth"/>
    <property type="match status" value="1"/>
</dbReference>
<dbReference type="InterPro" id="IPR005110">
    <property type="entry name" value="MoeA_linker/N"/>
</dbReference>
<dbReference type="NCBIfam" id="NF045515">
    <property type="entry name" value="Glp_gephyrin"/>
    <property type="match status" value="1"/>
</dbReference>
<dbReference type="InterPro" id="IPR005111">
    <property type="entry name" value="MoeA_C_domain_IV"/>
</dbReference>
<gene>
    <name evidence="9" type="ORF">J4H85_12785</name>
</gene>
<accession>A0A939QGM3</accession>
<dbReference type="EC" id="2.10.1.1" evidence="7"/>
<evidence type="ECO:0000256" key="1">
    <source>
        <dbReference type="ARBA" id="ARBA00002901"/>
    </source>
</evidence>
<reference evidence="9" key="1">
    <citation type="submission" date="2021-03" db="EMBL/GenBank/DDBJ databases">
        <title>Leucobacter chromiisoli sp. nov., isolated from chromium-containing soil of chemical plant.</title>
        <authorList>
            <person name="Xu Z."/>
        </authorList>
    </citation>
    <scope>NUCLEOTIDE SEQUENCE</scope>
    <source>
        <strain evidence="9">K 70/01</strain>
    </source>
</reference>
<dbReference type="Pfam" id="PF00994">
    <property type="entry name" value="MoCF_biosynth"/>
    <property type="match status" value="1"/>
</dbReference>
<keyword evidence="10" id="KW-1185">Reference proteome</keyword>
<dbReference type="Gene3D" id="2.170.190.11">
    <property type="entry name" value="Molybdopterin biosynthesis moea protein, domain 3"/>
    <property type="match status" value="1"/>
</dbReference>
<proteinExistence type="inferred from homology"/>
<dbReference type="SUPFAM" id="SSF53218">
    <property type="entry name" value="Molybdenum cofactor biosynthesis proteins"/>
    <property type="match status" value="1"/>
</dbReference>
<dbReference type="Gene3D" id="3.40.980.10">
    <property type="entry name" value="MoaB/Mog-like domain"/>
    <property type="match status" value="1"/>
</dbReference>
<dbReference type="InterPro" id="IPR001453">
    <property type="entry name" value="MoaB/Mog_dom"/>
</dbReference>
<evidence type="ECO:0000256" key="3">
    <source>
        <dbReference type="ARBA" id="ARBA00010763"/>
    </source>
</evidence>
<comment type="cofactor">
    <cofactor evidence="7">
        <name>Mg(2+)</name>
        <dbReference type="ChEBI" id="CHEBI:18420"/>
    </cofactor>
</comment>
<evidence type="ECO:0000313" key="9">
    <source>
        <dbReference type="EMBL" id="MBO2990873.1"/>
    </source>
</evidence>
<dbReference type="Pfam" id="PF03453">
    <property type="entry name" value="MoeA_N"/>
    <property type="match status" value="1"/>
</dbReference>
<dbReference type="RefSeq" id="WP_208240183.1">
    <property type="nucleotide sequence ID" value="NZ_BAAAQU010000002.1"/>
</dbReference>
<comment type="function">
    <text evidence="1 7">Catalyzes the insertion of molybdate into adenylated molybdopterin with the concomitant release of AMP.</text>
</comment>
<dbReference type="PANTHER" id="PTHR10192:SF5">
    <property type="entry name" value="GEPHYRIN"/>
    <property type="match status" value="1"/>
</dbReference>
<comment type="caution">
    <text evidence="9">The sequence shown here is derived from an EMBL/GenBank/DDBJ whole genome shotgun (WGS) entry which is preliminary data.</text>
</comment>
<dbReference type="GO" id="GO:0006777">
    <property type="term" value="P:Mo-molybdopterin cofactor biosynthetic process"/>
    <property type="evidence" value="ECO:0007669"/>
    <property type="project" value="UniProtKB-UniRule"/>
</dbReference>
<dbReference type="EMBL" id="JAGFBF010000005">
    <property type="protein sequence ID" value="MBO2990873.1"/>
    <property type="molecule type" value="Genomic_DNA"/>
</dbReference>
<dbReference type="PANTHER" id="PTHR10192">
    <property type="entry name" value="MOLYBDOPTERIN BIOSYNTHESIS PROTEIN"/>
    <property type="match status" value="1"/>
</dbReference>
<feature type="domain" description="MoaB/Mog" evidence="8">
    <location>
        <begin position="206"/>
        <end position="344"/>
    </location>
</feature>
<evidence type="ECO:0000256" key="2">
    <source>
        <dbReference type="ARBA" id="ARBA00005046"/>
    </source>
</evidence>
<comment type="pathway">
    <text evidence="2 7">Cofactor biosynthesis; molybdopterin biosynthesis.</text>
</comment>
<keyword evidence="7" id="KW-0460">Magnesium</keyword>
<name>A0A939QGM3_9MICO</name>
<dbReference type="GO" id="GO:0061599">
    <property type="term" value="F:molybdopterin molybdotransferase activity"/>
    <property type="evidence" value="ECO:0007669"/>
    <property type="project" value="UniProtKB-UniRule"/>
</dbReference>
<dbReference type="Gene3D" id="3.90.105.10">
    <property type="entry name" value="Molybdopterin biosynthesis moea protein, domain 2"/>
    <property type="match status" value="1"/>
</dbReference>
<keyword evidence="7" id="KW-0808">Transferase</keyword>
<dbReference type="FunFam" id="2.170.190.11:FF:000001">
    <property type="entry name" value="Molybdopterin molybdenumtransferase"/>
    <property type="match status" value="1"/>
</dbReference>
<dbReference type="Gene3D" id="2.40.340.10">
    <property type="entry name" value="MoeA, C-terminal, domain IV"/>
    <property type="match status" value="1"/>
</dbReference>
<evidence type="ECO:0000256" key="6">
    <source>
        <dbReference type="ARBA" id="ARBA00047317"/>
    </source>
</evidence>
<evidence type="ECO:0000256" key="7">
    <source>
        <dbReference type="RuleBase" id="RU365090"/>
    </source>
</evidence>
<dbReference type="CDD" id="cd00887">
    <property type="entry name" value="MoeA"/>
    <property type="match status" value="1"/>
</dbReference>
<dbReference type="Pfam" id="PF03454">
    <property type="entry name" value="MoeA_C"/>
    <property type="match status" value="1"/>
</dbReference>
<dbReference type="InterPro" id="IPR036688">
    <property type="entry name" value="MoeA_C_domain_IV_sf"/>
</dbReference>
<keyword evidence="5 7" id="KW-0501">Molybdenum cofactor biosynthesis</keyword>
<dbReference type="SUPFAM" id="SSF63867">
    <property type="entry name" value="MoeA C-terminal domain-like"/>
    <property type="match status" value="1"/>
</dbReference>
<protein>
    <recommendedName>
        <fullName evidence="7">Molybdopterin molybdenumtransferase</fullName>
        <ecNumber evidence="7">2.10.1.1</ecNumber>
    </recommendedName>
</protein>
<dbReference type="InterPro" id="IPR036135">
    <property type="entry name" value="MoeA_linker/N_sf"/>
</dbReference>
<organism evidence="9 10">
    <name type="scientific">Leucobacter tardus</name>
    <dbReference type="NCBI Taxonomy" id="501483"/>
    <lineage>
        <taxon>Bacteria</taxon>
        <taxon>Bacillati</taxon>
        <taxon>Actinomycetota</taxon>
        <taxon>Actinomycetes</taxon>
        <taxon>Micrococcales</taxon>
        <taxon>Microbacteriaceae</taxon>
        <taxon>Leucobacter</taxon>
    </lineage>
</organism>
<evidence type="ECO:0000259" key="8">
    <source>
        <dbReference type="SMART" id="SM00852"/>
    </source>
</evidence>
<comment type="similarity">
    <text evidence="3 7">Belongs to the MoeA family.</text>
</comment>
<dbReference type="SUPFAM" id="SSF63882">
    <property type="entry name" value="MoeA N-terminal region -like"/>
    <property type="match status" value="1"/>
</dbReference>
<dbReference type="AlphaFoldDB" id="A0A939QGM3"/>
<comment type="catalytic activity">
    <reaction evidence="6">
        <text>adenylyl-molybdopterin + molybdate = Mo-molybdopterin + AMP + H(+)</text>
        <dbReference type="Rhea" id="RHEA:35047"/>
        <dbReference type="ChEBI" id="CHEBI:15378"/>
        <dbReference type="ChEBI" id="CHEBI:36264"/>
        <dbReference type="ChEBI" id="CHEBI:62727"/>
        <dbReference type="ChEBI" id="CHEBI:71302"/>
        <dbReference type="ChEBI" id="CHEBI:456215"/>
        <dbReference type="EC" id="2.10.1.1"/>
    </reaction>
</comment>
<keyword evidence="7" id="KW-0479">Metal-binding</keyword>
<evidence type="ECO:0000313" key="10">
    <source>
        <dbReference type="Proteomes" id="UP000668403"/>
    </source>
</evidence>